<reference evidence="1 2" key="1">
    <citation type="journal article" date="2019" name="Int. J. Syst. Evol. Microbiol.">
        <title>The Global Catalogue of Microorganisms (GCM) 10K type strain sequencing project: providing services to taxonomists for standard genome sequencing and annotation.</title>
        <authorList>
            <consortium name="The Broad Institute Genomics Platform"/>
            <consortium name="The Broad Institute Genome Sequencing Center for Infectious Disease"/>
            <person name="Wu L."/>
            <person name="Ma J."/>
        </authorList>
    </citation>
    <scope>NUCLEOTIDE SEQUENCE [LARGE SCALE GENOMIC DNA]</scope>
    <source>
        <strain evidence="1 2">JCM 6833</strain>
    </source>
</reference>
<dbReference type="EMBL" id="BAAATD010000007">
    <property type="protein sequence ID" value="GAA2611803.1"/>
    <property type="molecule type" value="Genomic_DNA"/>
</dbReference>
<comment type="caution">
    <text evidence="1">The sequence shown here is derived from an EMBL/GenBank/DDBJ whole genome shotgun (WGS) entry which is preliminary data.</text>
</comment>
<protein>
    <submittedName>
        <fullName evidence="1">Uncharacterized protein</fullName>
    </submittedName>
</protein>
<evidence type="ECO:0000313" key="2">
    <source>
        <dbReference type="Proteomes" id="UP001501509"/>
    </source>
</evidence>
<accession>A0ABN3Q0Z0</accession>
<gene>
    <name evidence="1" type="ORF">GCM10010411_52940</name>
</gene>
<evidence type="ECO:0000313" key="1">
    <source>
        <dbReference type="EMBL" id="GAA2611803.1"/>
    </source>
</evidence>
<name>A0ABN3Q0Z0_9ACTN</name>
<organism evidence="1 2">
    <name type="scientific">Actinomadura fulvescens</name>
    <dbReference type="NCBI Taxonomy" id="46160"/>
    <lineage>
        <taxon>Bacteria</taxon>
        <taxon>Bacillati</taxon>
        <taxon>Actinomycetota</taxon>
        <taxon>Actinomycetes</taxon>
        <taxon>Streptosporangiales</taxon>
        <taxon>Thermomonosporaceae</taxon>
        <taxon>Actinomadura</taxon>
    </lineage>
</organism>
<sequence>MSPRFPSEAGGEVAASGLDQGELVNFRRLKASGPVLMCACTPRRNPLSQRHGRPYEKTDRVEVLTRPAAPPGWVVVFTPKDAPGYLWMQERQLGPIHRCKSPPPGS</sequence>
<dbReference type="Proteomes" id="UP001501509">
    <property type="component" value="Unassembled WGS sequence"/>
</dbReference>
<keyword evidence="2" id="KW-1185">Reference proteome</keyword>
<proteinExistence type="predicted"/>